<dbReference type="Proteomes" id="UP000324326">
    <property type="component" value="Unassembled WGS sequence"/>
</dbReference>
<evidence type="ECO:0000313" key="2">
    <source>
        <dbReference type="EMBL" id="KAA6448536.1"/>
    </source>
</evidence>
<dbReference type="AlphaFoldDB" id="A0A5M8RNJ8"/>
<name>A0A5M8RNJ8_9BACI</name>
<dbReference type="RefSeq" id="WP_148958015.1">
    <property type="nucleotide sequence ID" value="NZ_QSND01000004.1"/>
</dbReference>
<dbReference type="GO" id="GO:0016787">
    <property type="term" value="F:hydrolase activity"/>
    <property type="evidence" value="ECO:0007669"/>
    <property type="project" value="UniProtKB-KW"/>
</dbReference>
<dbReference type="PANTHER" id="PTHR33886">
    <property type="entry name" value="UNSATURATED RHAMNOGALACTURONAN HYDROLASE (EUROFUNG)"/>
    <property type="match status" value="1"/>
</dbReference>
<dbReference type="STRING" id="1925020.BTA30_11545"/>
<dbReference type="Pfam" id="PF07470">
    <property type="entry name" value="Glyco_hydro_88"/>
    <property type="match status" value="1"/>
</dbReference>
<dbReference type="PANTHER" id="PTHR33886:SF8">
    <property type="entry name" value="UNSATURATED RHAMNOGALACTURONAN HYDROLASE (EUROFUNG)"/>
    <property type="match status" value="1"/>
</dbReference>
<keyword evidence="1 2" id="KW-0378">Hydrolase</keyword>
<dbReference type="InterPro" id="IPR012341">
    <property type="entry name" value="6hp_glycosidase-like_sf"/>
</dbReference>
<organism evidence="2 3">
    <name type="scientific">Bacillus swezeyi</name>
    <dbReference type="NCBI Taxonomy" id="1925020"/>
    <lineage>
        <taxon>Bacteria</taxon>
        <taxon>Bacillati</taxon>
        <taxon>Bacillota</taxon>
        <taxon>Bacilli</taxon>
        <taxon>Bacillales</taxon>
        <taxon>Bacillaceae</taxon>
        <taxon>Bacillus</taxon>
    </lineage>
</organism>
<gene>
    <name evidence="2" type="ORF">DX927_18365</name>
</gene>
<evidence type="ECO:0000256" key="1">
    <source>
        <dbReference type="ARBA" id="ARBA00022801"/>
    </source>
</evidence>
<dbReference type="SUPFAM" id="SSF48208">
    <property type="entry name" value="Six-hairpin glycosidases"/>
    <property type="match status" value="1"/>
</dbReference>
<dbReference type="InterPro" id="IPR052043">
    <property type="entry name" value="PolySaccharide_Degr_Enz"/>
</dbReference>
<accession>A0A5M8RNJ8</accession>
<dbReference type="Gene3D" id="1.50.10.10">
    <property type="match status" value="1"/>
</dbReference>
<protein>
    <submittedName>
        <fullName evidence="2">Glycoside hydrolase family 105 protein</fullName>
    </submittedName>
</protein>
<comment type="caution">
    <text evidence="2">The sequence shown here is derived from an EMBL/GenBank/DDBJ whole genome shotgun (WGS) entry which is preliminary data.</text>
</comment>
<dbReference type="EMBL" id="QSND01000004">
    <property type="protein sequence ID" value="KAA6448536.1"/>
    <property type="molecule type" value="Genomic_DNA"/>
</dbReference>
<dbReference type="InterPro" id="IPR010905">
    <property type="entry name" value="Glyco_hydro_88"/>
</dbReference>
<evidence type="ECO:0000313" key="3">
    <source>
        <dbReference type="Proteomes" id="UP000324326"/>
    </source>
</evidence>
<dbReference type="GO" id="GO:0005975">
    <property type="term" value="P:carbohydrate metabolic process"/>
    <property type="evidence" value="ECO:0007669"/>
    <property type="project" value="InterPro"/>
</dbReference>
<sequence length="373" mass="43184">MNQSLATKSPLYIAEEAARTIMKAYTKDKLPPAGRWHYHQGVFLCGLIHLWNETGKSTYFHYVKDYVDYLIDEHGNFYFSRDELDAIQAGLLLYPLYEETGDERYRKAAKKLRGLFETLNRTAEGGFWHKDKYPYQMWLDGLYMGGPFALKYARSFNEPDLYDMVILEESLMRKHTKDHHTGLYYHAWDEHRKMPWADQESGCSPECWGRSIGWYALALSDMIELLPQDHEARQEWTGTLQEMVKNLADFQDEETGLWYQVVDKGEREDNWLESSCSCLYVYAMAKGVRMGYIDPSYIEKALKAYKGLLAQKIEFNPGEDLFLKDICVGTSAGTYEYYVGREKSINDLHGVGALIMALAELEKSARHYGGGNR</sequence>
<dbReference type="InterPro" id="IPR008928">
    <property type="entry name" value="6-hairpin_glycosidase_sf"/>
</dbReference>
<proteinExistence type="predicted"/>
<reference evidence="2 3" key="1">
    <citation type="submission" date="2018-08" db="EMBL/GenBank/DDBJ databases">
        <title>Bacillus phenotypic plasticity.</title>
        <authorList>
            <person name="Hurtado E."/>
        </authorList>
    </citation>
    <scope>NUCLEOTIDE SEQUENCE [LARGE SCALE GENOMIC DNA]</scope>
    <source>
        <strain evidence="2 3">427</strain>
    </source>
</reference>